<dbReference type="EMBL" id="BNJJ01000015">
    <property type="protein sequence ID" value="GHO87163.1"/>
    <property type="molecule type" value="Genomic_DNA"/>
</dbReference>
<dbReference type="Proteomes" id="UP000635565">
    <property type="component" value="Unassembled WGS sequence"/>
</dbReference>
<feature type="region of interest" description="Disordered" evidence="1">
    <location>
        <begin position="22"/>
        <end position="49"/>
    </location>
</feature>
<reference evidence="2 3" key="1">
    <citation type="journal article" date="2021" name="Int. J. Syst. Evol. Microbiol.">
        <title>Reticulibacter mediterranei gen. nov., sp. nov., within the new family Reticulibacteraceae fam. nov., and Ktedonospora formicarum gen. nov., sp. nov., Ktedonobacter robiniae sp. nov., Dictyobacter formicarum sp. nov. and Dictyobacter arantiisoli sp. nov., belonging to the class Ktedonobacteria.</title>
        <authorList>
            <person name="Yabe S."/>
            <person name="Zheng Y."/>
            <person name="Wang C.M."/>
            <person name="Sakai Y."/>
            <person name="Abe K."/>
            <person name="Yokota A."/>
            <person name="Donadio S."/>
            <person name="Cavaletti L."/>
            <person name="Monciardini P."/>
        </authorList>
    </citation>
    <scope>NUCLEOTIDE SEQUENCE [LARGE SCALE GENOMIC DNA]</scope>
    <source>
        <strain evidence="2 3">SOSP1-9</strain>
    </source>
</reference>
<proteinExistence type="predicted"/>
<sequence>MAYRRVEGSIDLLRRAINVEKNFGDGPRMESGEQPMGGQNETGAKVCGR</sequence>
<evidence type="ECO:0000256" key="1">
    <source>
        <dbReference type="SAM" id="MobiDB-lite"/>
    </source>
</evidence>
<name>A0ABQ3VMX4_9CHLR</name>
<comment type="caution">
    <text evidence="2">The sequence shown here is derived from an EMBL/GenBank/DDBJ whole genome shotgun (WGS) entry which is preliminary data.</text>
</comment>
<gene>
    <name evidence="2" type="ORF">KSZ_51690</name>
</gene>
<evidence type="ECO:0000313" key="3">
    <source>
        <dbReference type="Proteomes" id="UP000635565"/>
    </source>
</evidence>
<accession>A0ABQ3VMX4</accession>
<keyword evidence="3" id="KW-1185">Reference proteome</keyword>
<evidence type="ECO:0000313" key="2">
    <source>
        <dbReference type="EMBL" id="GHO87163.1"/>
    </source>
</evidence>
<organism evidence="2 3">
    <name type="scientific">Dictyobacter formicarum</name>
    <dbReference type="NCBI Taxonomy" id="2778368"/>
    <lineage>
        <taxon>Bacteria</taxon>
        <taxon>Bacillati</taxon>
        <taxon>Chloroflexota</taxon>
        <taxon>Ktedonobacteria</taxon>
        <taxon>Ktedonobacterales</taxon>
        <taxon>Dictyobacteraceae</taxon>
        <taxon>Dictyobacter</taxon>
    </lineage>
</organism>
<protein>
    <submittedName>
        <fullName evidence="2">Uncharacterized protein</fullName>
    </submittedName>
</protein>